<keyword evidence="2" id="KW-1185">Reference proteome</keyword>
<evidence type="ECO:0000313" key="2">
    <source>
        <dbReference type="Proteomes" id="UP000828941"/>
    </source>
</evidence>
<protein>
    <submittedName>
        <fullName evidence="1">Uncharacterized protein</fullName>
    </submittedName>
</protein>
<reference evidence="1 2" key="1">
    <citation type="journal article" date="2022" name="DNA Res.">
        <title>Chromosomal-level genome assembly of the orchid tree Bauhinia variegata (Leguminosae; Cercidoideae) supports the allotetraploid origin hypothesis of Bauhinia.</title>
        <authorList>
            <person name="Zhong Y."/>
            <person name="Chen Y."/>
            <person name="Zheng D."/>
            <person name="Pang J."/>
            <person name="Liu Y."/>
            <person name="Luo S."/>
            <person name="Meng S."/>
            <person name="Qian L."/>
            <person name="Wei D."/>
            <person name="Dai S."/>
            <person name="Zhou R."/>
        </authorList>
    </citation>
    <scope>NUCLEOTIDE SEQUENCE [LARGE SCALE GENOMIC DNA]</scope>
    <source>
        <strain evidence="1">BV-YZ2020</strain>
    </source>
</reference>
<sequence length="322" mass="36335">MVPLDINDHDGDSDEDDEHPIYGFEGIDDEEDDNDDNNYANNTGKTKFGEPEDEMYLDDDEEEEDQTHILGGRKSQYGADNRDLELQSSDHDARKEEEMAAIQIRKDITKSLTLADYGLVHTSGDEIERDLTLKEASVEEKDKSKWPDVTDITYKEDDMNILHGCKPITFYLLLKPEGQPVHDHPVIANLEDVKKLLDQITQLDETLPLQLEEILKRNHTLEHTVVSAQLLEATVPQEAVEMQKVELTKDNVYDLVNCATPGLLKHQKAVKNRQGQVRNIRKATGSYGGEASGINAGITKASGSRVDVIRWPFNILQKNILC</sequence>
<evidence type="ECO:0000313" key="1">
    <source>
        <dbReference type="EMBL" id="KAI4318252.1"/>
    </source>
</evidence>
<accession>A0ACB9M2F6</accession>
<name>A0ACB9M2F6_BAUVA</name>
<dbReference type="EMBL" id="CM039435">
    <property type="protein sequence ID" value="KAI4318252.1"/>
    <property type="molecule type" value="Genomic_DNA"/>
</dbReference>
<organism evidence="1 2">
    <name type="scientific">Bauhinia variegata</name>
    <name type="common">Purple orchid tree</name>
    <name type="synonym">Phanera variegata</name>
    <dbReference type="NCBI Taxonomy" id="167791"/>
    <lineage>
        <taxon>Eukaryota</taxon>
        <taxon>Viridiplantae</taxon>
        <taxon>Streptophyta</taxon>
        <taxon>Embryophyta</taxon>
        <taxon>Tracheophyta</taxon>
        <taxon>Spermatophyta</taxon>
        <taxon>Magnoliopsida</taxon>
        <taxon>eudicotyledons</taxon>
        <taxon>Gunneridae</taxon>
        <taxon>Pentapetalae</taxon>
        <taxon>rosids</taxon>
        <taxon>fabids</taxon>
        <taxon>Fabales</taxon>
        <taxon>Fabaceae</taxon>
        <taxon>Cercidoideae</taxon>
        <taxon>Cercideae</taxon>
        <taxon>Bauhiniinae</taxon>
        <taxon>Bauhinia</taxon>
    </lineage>
</organism>
<dbReference type="Proteomes" id="UP000828941">
    <property type="component" value="Chromosome 10"/>
</dbReference>
<comment type="caution">
    <text evidence="1">The sequence shown here is derived from an EMBL/GenBank/DDBJ whole genome shotgun (WGS) entry which is preliminary data.</text>
</comment>
<proteinExistence type="predicted"/>
<gene>
    <name evidence="1" type="ORF">L6164_026041</name>
</gene>